<organism evidence="4 5">
    <name type="scientific">Babesia divergens</name>
    <dbReference type="NCBI Taxonomy" id="32595"/>
    <lineage>
        <taxon>Eukaryota</taxon>
        <taxon>Sar</taxon>
        <taxon>Alveolata</taxon>
        <taxon>Apicomplexa</taxon>
        <taxon>Aconoidasida</taxon>
        <taxon>Piroplasmida</taxon>
        <taxon>Babesiidae</taxon>
        <taxon>Babesia</taxon>
    </lineage>
</organism>
<dbReference type="Pfam" id="PF00364">
    <property type="entry name" value="Biotin_lipoyl"/>
    <property type="match status" value="1"/>
</dbReference>
<dbReference type="Proteomes" id="UP001195914">
    <property type="component" value="Unassembled WGS sequence"/>
</dbReference>
<dbReference type="EMBL" id="JAHBMH010000073">
    <property type="protein sequence ID" value="KAK1933505.1"/>
    <property type="molecule type" value="Genomic_DNA"/>
</dbReference>
<dbReference type="InterPro" id="IPR011053">
    <property type="entry name" value="Single_hybrid_motif"/>
</dbReference>
<comment type="caution">
    <text evidence="4">The sequence shown here is derived from an EMBL/GenBank/DDBJ whole genome shotgun (WGS) entry which is preliminary data.</text>
</comment>
<proteinExistence type="inferred from homology"/>
<dbReference type="InterPro" id="IPR050537">
    <property type="entry name" value="2-oxoacid_dehydrogenase"/>
</dbReference>
<dbReference type="InterPro" id="IPR000089">
    <property type="entry name" value="Biotin_lipoyl"/>
</dbReference>
<evidence type="ECO:0000256" key="1">
    <source>
        <dbReference type="ARBA" id="ARBA00007317"/>
    </source>
</evidence>
<dbReference type="GO" id="GO:0006099">
    <property type="term" value="P:tricarboxylic acid cycle"/>
    <property type="evidence" value="ECO:0007669"/>
    <property type="project" value="TreeGrafter"/>
</dbReference>
<accession>A0AAD9G800</accession>
<dbReference type="Gene3D" id="2.40.50.100">
    <property type="match status" value="1"/>
</dbReference>
<evidence type="ECO:0000259" key="3">
    <source>
        <dbReference type="PROSITE" id="PS50968"/>
    </source>
</evidence>
<dbReference type="SUPFAM" id="SSF51230">
    <property type="entry name" value="Single hybrid motif"/>
    <property type="match status" value="1"/>
</dbReference>
<comment type="similarity">
    <text evidence="1">Belongs to the 2-oxoacid dehydrogenase family.</text>
</comment>
<keyword evidence="2" id="KW-0450">Lipoyl</keyword>
<reference evidence="4" key="2">
    <citation type="submission" date="2021-05" db="EMBL/GenBank/DDBJ databases">
        <authorList>
            <person name="Pain A."/>
        </authorList>
    </citation>
    <scope>NUCLEOTIDE SEQUENCE</scope>
    <source>
        <strain evidence="4">1802A</strain>
    </source>
</reference>
<name>A0AAD9G800_BABDI</name>
<keyword evidence="5" id="KW-1185">Reference proteome</keyword>
<sequence>MTYRFFSRYTALLARKVPPAFQWDASRRMAAITASRPLIMLRMPGDARGATRLFHSDLEGSNKDALEPTTQTISRIQIPLDSGTHFIVKVPNLGNGITHGKIHQWHKIIGDSVEVGDLLCVIETDQVFGKVHSQVAGVIVEIVGNEGCKVRIGGDLTIIRKDDENDEEIDEE</sequence>
<dbReference type="PANTHER" id="PTHR43416">
    <property type="entry name" value="DIHYDROLIPOYLLYSINE-RESIDUE SUCCINYLTRANSFERASE COMPONENT OF 2-OXOGLUTARATE DEHYDROGENASE COMPLEX, MITOCHONDRIAL-RELATED"/>
    <property type="match status" value="1"/>
</dbReference>
<reference evidence="4" key="1">
    <citation type="journal article" date="2014" name="Nucleic Acids Res.">
        <title>The evolutionary dynamics of variant antigen genes in Babesia reveal a history of genomic innovation underlying host-parasite interaction.</title>
        <authorList>
            <person name="Jackson A.P."/>
            <person name="Otto T.D."/>
            <person name="Darby A."/>
            <person name="Ramaprasad A."/>
            <person name="Xia D."/>
            <person name="Echaide I.E."/>
            <person name="Farber M."/>
            <person name="Gahlot S."/>
            <person name="Gamble J."/>
            <person name="Gupta D."/>
            <person name="Gupta Y."/>
            <person name="Jackson L."/>
            <person name="Malandrin L."/>
            <person name="Malas T.B."/>
            <person name="Moussa E."/>
            <person name="Nair M."/>
            <person name="Reid A.J."/>
            <person name="Sanders M."/>
            <person name="Sharma J."/>
            <person name="Tracey A."/>
            <person name="Quail M.A."/>
            <person name="Weir W."/>
            <person name="Wastling J.M."/>
            <person name="Hall N."/>
            <person name="Willadsen P."/>
            <person name="Lingelbach K."/>
            <person name="Shiels B."/>
            <person name="Tait A."/>
            <person name="Berriman M."/>
            <person name="Allred D.R."/>
            <person name="Pain A."/>
        </authorList>
    </citation>
    <scope>NUCLEOTIDE SEQUENCE</scope>
    <source>
        <strain evidence="4">1802A</strain>
    </source>
</reference>
<dbReference type="PANTHER" id="PTHR43416:SF5">
    <property type="entry name" value="DIHYDROLIPOYLLYSINE-RESIDUE SUCCINYLTRANSFERASE COMPONENT OF 2-OXOGLUTARATE DEHYDROGENASE COMPLEX, MITOCHONDRIAL"/>
    <property type="match status" value="1"/>
</dbReference>
<evidence type="ECO:0000313" key="5">
    <source>
        <dbReference type="Proteomes" id="UP001195914"/>
    </source>
</evidence>
<dbReference type="AlphaFoldDB" id="A0AAD9G800"/>
<evidence type="ECO:0000313" key="4">
    <source>
        <dbReference type="EMBL" id="KAK1933505.1"/>
    </source>
</evidence>
<protein>
    <submittedName>
        <fullName evidence="4">Biotin-requiring enzyme family protein</fullName>
    </submittedName>
</protein>
<evidence type="ECO:0000256" key="2">
    <source>
        <dbReference type="ARBA" id="ARBA00022823"/>
    </source>
</evidence>
<gene>
    <name evidence="4" type="ORF">X943_003936</name>
</gene>
<feature type="domain" description="Lipoyl-binding" evidence="3">
    <location>
        <begin position="85"/>
        <end position="160"/>
    </location>
</feature>
<dbReference type="PROSITE" id="PS50968">
    <property type="entry name" value="BIOTINYL_LIPOYL"/>
    <property type="match status" value="1"/>
</dbReference>
<dbReference type="CDD" id="cd06849">
    <property type="entry name" value="lipoyl_domain"/>
    <property type="match status" value="1"/>
</dbReference>
<dbReference type="GO" id="GO:0004149">
    <property type="term" value="F:dihydrolipoyllysine-residue succinyltransferase activity"/>
    <property type="evidence" value="ECO:0007669"/>
    <property type="project" value="TreeGrafter"/>
</dbReference>